<keyword evidence="3" id="KW-1185">Reference proteome</keyword>
<name>A0A1W6LGQ4_9BURK</name>
<dbReference type="InterPro" id="IPR042099">
    <property type="entry name" value="ANL_N_sf"/>
</dbReference>
<gene>
    <name evidence="2" type="ORF">A4W93_28165</name>
</gene>
<organism evidence="2 3">
    <name type="scientific">Piscinibacter gummiphilus</name>
    <dbReference type="NCBI Taxonomy" id="946333"/>
    <lineage>
        <taxon>Bacteria</taxon>
        <taxon>Pseudomonadati</taxon>
        <taxon>Pseudomonadota</taxon>
        <taxon>Betaproteobacteria</taxon>
        <taxon>Burkholderiales</taxon>
        <taxon>Sphaerotilaceae</taxon>
        <taxon>Piscinibacter</taxon>
    </lineage>
</organism>
<dbReference type="PANTHER" id="PTHR36932">
    <property type="entry name" value="CAPSULAR POLYSACCHARIDE BIOSYNTHESIS PROTEIN"/>
    <property type="match status" value="1"/>
</dbReference>
<dbReference type="InterPro" id="IPR053158">
    <property type="entry name" value="CapK_Type1_Caps_Biosynth"/>
</dbReference>
<feature type="domain" description="AMP-dependent synthetase/ligase" evidence="1">
    <location>
        <begin position="245"/>
        <end position="328"/>
    </location>
</feature>
<proteinExistence type="predicted"/>
<evidence type="ECO:0000313" key="2">
    <source>
        <dbReference type="EMBL" id="ARN23462.1"/>
    </source>
</evidence>
<dbReference type="STRING" id="946333.A4W93_28165"/>
<accession>A0A1W6LGQ4</accession>
<reference evidence="2 3" key="1">
    <citation type="submission" date="2016-04" db="EMBL/GenBank/DDBJ databases">
        <title>Complete genome sequence of natural rubber-degrading, novel Gram-negative bacterium, Rhizobacter gummiphilus strain NS21.</title>
        <authorList>
            <person name="Tabata M."/>
            <person name="Kasai D."/>
            <person name="Fukuda M."/>
        </authorList>
    </citation>
    <scope>NUCLEOTIDE SEQUENCE [LARGE SCALE GENOMIC DNA]</scope>
    <source>
        <strain evidence="2 3">NS21</strain>
    </source>
</reference>
<dbReference type="RefSeq" id="WP_085753784.1">
    <property type="nucleotide sequence ID" value="NZ_BSPR01000017.1"/>
</dbReference>
<dbReference type="KEGG" id="rgu:A4W93_28165"/>
<sequence>MNRVPDDQLFSRRRFPVLGARGRAMLRHLVDHPNAPVFRDLSGHRLNWLDVWRARWRHWQVMTAQTHWPVDAADPPPWADEWVRRLAATVPAAKGLAGRPWAGIPLVSRADLACALHLHTPAALPVDRVICFSTSGTTGHPLKVPSLPCVAADYQAFHARALRHFGVELQAGAGRVGIVLAGFQKRCFTYVSVNPLRGECGLAKLNLHPGDWNDPADRAKYLDAMAPELISGDPISLAELARLGLAHRPRALLSTSMALHDGLRRALEWQFRCPVLDLYSMNEAGPIGVFDPAVDGFVLLQPHLHVEIVDEDGRPQPYGTTGEIVLSGGFNPCLPLLRYRTGDRARLEMSPRGPVLRGLVGRSPVRYRSPDGHWVNNVELSQALAPFPLARFAFHQQADGAFVLRVDGAEPLDELAPRLRDAVEERFGEALPLTIEPLEADDKLRQYTSDLPGHAPHADA</sequence>
<dbReference type="Gene3D" id="3.40.50.12780">
    <property type="entry name" value="N-terminal domain of ligase-like"/>
    <property type="match status" value="1"/>
</dbReference>
<evidence type="ECO:0000313" key="3">
    <source>
        <dbReference type="Proteomes" id="UP000193427"/>
    </source>
</evidence>
<protein>
    <recommendedName>
        <fullName evidence="1">AMP-dependent synthetase/ligase domain-containing protein</fullName>
    </recommendedName>
</protein>
<dbReference type="InterPro" id="IPR000873">
    <property type="entry name" value="AMP-dep_synth/lig_dom"/>
</dbReference>
<dbReference type="OrthoDB" id="580775at2"/>
<evidence type="ECO:0000259" key="1">
    <source>
        <dbReference type="Pfam" id="PF00501"/>
    </source>
</evidence>
<dbReference type="PANTHER" id="PTHR36932:SF1">
    <property type="entry name" value="CAPSULAR POLYSACCHARIDE BIOSYNTHESIS PROTEIN"/>
    <property type="match status" value="1"/>
</dbReference>
<dbReference type="AlphaFoldDB" id="A0A1W6LGQ4"/>
<dbReference type="Pfam" id="PF00501">
    <property type="entry name" value="AMP-binding"/>
    <property type="match status" value="1"/>
</dbReference>
<dbReference type="Proteomes" id="UP000193427">
    <property type="component" value="Chromosome"/>
</dbReference>
<dbReference type="SUPFAM" id="SSF56801">
    <property type="entry name" value="Acetyl-CoA synthetase-like"/>
    <property type="match status" value="1"/>
</dbReference>
<dbReference type="EMBL" id="CP015118">
    <property type="protein sequence ID" value="ARN23462.1"/>
    <property type="molecule type" value="Genomic_DNA"/>
</dbReference>